<evidence type="ECO:0000313" key="3">
    <source>
        <dbReference type="Proteomes" id="UP000660339"/>
    </source>
</evidence>
<sequence>MSLDVYQRLLALSQARAVPAASRAHRHLSPRPWLLAGYHLAGEPSAPVAIRYGSFRDSPKLLTVAEPRDRAQRFAALGGLARDLATYLSRYTVTEPVVRATGSGRELDVDLCCVDAPQLIVPNEATAHWVGLLGQYLRSLDDPVLAAAGAHLGWIASRRNLPGSSVLLTATDLLTAHWRTGQLPTEDGHLGRLLAWIEPPAGTDAWQAARDAEAMPPAGPASDPAWDAVVLRPALERAKEQGDVRRLKLAAAEVLAGPWRDTWAAIDLVRMLPPGEHVAKRWESDRWSWTRHRERVLAGTVSFSARLSDVPAYRFLHELETRTAALERQMALDDPLVMARYLATGEAVAGVVIKRDPEHTVVNAGGRSVLRPLLWVRTSAAFDRPAGTDLWWGKVGMVVRAATDDTVELMVTSGAVTRPKLGLLPDTDTEVVLAPFGPLQYFPDNLPDELPWPTRSSRPKPAPEPELDDDLDTDVVLGTTATTAATTAPPPADGAAGRVPEPRAVPDSTVTPASPAASGSTTAPSGAVPSGDSRGGW</sequence>
<dbReference type="Proteomes" id="UP000660339">
    <property type="component" value="Unassembled WGS sequence"/>
</dbReference>
<evidence type="ECO:0000256" key="1">
    <source>
        <dbReference type="SAM" id="MobiDB-lite"/>
    </source>
</evidence>
<comment type="caution">
    <text evidence="2">The sequence shown here is derived from an EMBL/GenBank/DDBJ whole genome shotgun (WGS) entry which is preliminary data.</text>
</comment>
<dbReference type="EMBL" id="BONJ01000023">
    <property type="protein sequence ID" value="GIG15937.1"/>
    <property type="molecule type" value="Genomic_DNA"/>
</dbReference>
<keyword evidence="3" id="KW-1185">Reference proteome</keyword>
<proteinExistence type="predicted"/>
<organism evidence="2 3">
    <name type="scientific">Catellatospora methionotrophica</name>
    <dbReference type="NCBI Taxonomy" id="121620"/>
    <lineage>
        <taxon>Bacteria</taxon>
        <taxon>Bacillati</taxon>
        <taxon>Actinomycetota</taxon>
        <taxon>Actinomycetes</taxon>
        <taxon>Micromonosporales</taxon>
        <taxon>Micromonosporaceae</taxon>
        <taxon>Catellatospora</taxon>
    </lineage>
</organism>
<name>A0A8J3LBC2_9ACTN</name>
<evidence type="ECO:0000313" key="2">
    <source>
        <dbReference type="EMBL" id="GIG15937.1"/>
    </source>
</evidence>
<gene>
    <name evidence="2" type="ORF">Cme02nite_42690</name>
</gene>
<dbReference type="RefSeq" id="WP_166381834.1">
    <property type="nucleotide sequence ID" value="NZ_BAAATT010000006.1"/>
</dbReference>
<feature type="compositionally biased region" description="Low complexity" evidence="1">
    <location>
        <begin position="474"/>
        <end position="497"/>
    </location>
</feature>
<reference evidence="2" key="1">
    <citation type="submission" date="2021-01" db="EMBL/GenBank/DDBJ databases">
        <title>Whole genome shotgun sequence of Catellatospora methionotrophica NBRC 14553.</title>
        <authorList>
            <person name="Komaki H."/>
            <person name="Tamura T."/>
        </authorList>
    </citation>
    <scope>NUCLEOTIDE SEQUENCE</scope>
    <source>
        <strain evidence="2">NBRC 14553</strain>
    </source>
</reference>
<accession>A0A8J3LBC2</accession>
<feature type="region of interest" description="Disordered" evidence="1">
    <location>
        <begin position="444"/>
        <end position="537"/>
    </location>
</feature>
<feature type="compositionally biased region" description="Low complexity" evidence="1">
    <location>
        <begin position="508"/>
        <end position="528"/>
    </location>
</feature>
<protein>
    <submittedName>
        <fullName evidence="2">Uncharacterized protein</fullName>
    </submittedName>
</protein>
<dbReference type="AlphaFoldDB" id="A0A8J3LBC2"/>